<accession>A0ABQ6K3G8</accession>
<dbReference type="RefSeq" id="WP_284252834.1">
    <property type="nucleotide sequence ID" value="NZ_BAAAQO010000003.1"/>
</dbReference>
<comment type="caution">
    <text evidence="1">The sequence shown here is derived from an EMBL/GenBank/DDBJ whole genome shotgun (WGS) entry which is preliminary data.</text>
</comment>
<organism evidence="1 2">
    <name type="scientific">Pseudolysinimonas kribbensis</name>
    <dbReference type="NCBI Taxonomy" id="433641"/>
    <lineage>
        <taxon>Bacteria</taxon>
        <taxon>Bacillati</taxon>
        <taxon>Actinomycetota</taxon>
        <taxon>Actinomycetes</taxon>
        <taxon>Micrococcales</taxon>
        <taxon>Microbacteriaceae</taxon>
        <taxon>Pseudolysinimonas</taxon>
    </lineage>
</organism>
<name>A0ABQ6K3G8_9MICO</name>
<proteinExistence type="predicted"/>
<gene>
    <name evidence="1" type="ORF">GCM10025881_06680</name>
</gene>
<protein>
    <submittedName>
        <fullName evidence="1">Uncharacterized protein</fullName>
    </submittedName>
</protein>
<evidence type="ECO:0000313" key="2">
    <source>
        <dbReference type="Proteomes" id="UP001157034"/>
    </source>
</evidence>
<keyword evidence="2" id="KW-1185">Reference proteome</keyword>
<dbReference type="Proteomes" id="UP001157034">
    <property type="component" value="Unassembled WGS sequence"/>
</dbReference>
<sequence length="100" mass="11773">MELTVWTVNGMPVRLVWEGRRYRVNDTPTPLDADDIFELTWHPAITHPLPAWRGWRFQAVDDQRRALVFDVREGVDGGPWHLLRTYDYTAQARRSTAPER</sequence>
<dbReference type="EMBL" id="BSVB01000001">
    <property type="protein sequence ID" value="GMA93844.1"/>
    <property type="molecule type" value="Genomic_DNA"/>
</dbReference>
<evidence type="ECO:0000313" key="1">
    <source>
        <dbReference type="EMBL" id="GMA93844.1"/>
    </source>
</evidence>
<reference evidence="2" key="1">
    <citation type="journal article" date="2019" name="Int. J. Syst. Evol. Microbiol.">
        <title>The Global Catalogue of Microorganisms (GCM) 10K type strain sequencing project: providing services to taxonomists for standard genome sequencing and annotation.</title>
        <authorList>
            <consortium name="The Broad Institute Genomics Platform"/>
            <consortium name="The Broad Institute Genome Sequencing Center for Infectious Disease"/>
            <person name="Wu L."/>
            <person name="Ma J."/>
        </authorList>
    </citation>
    <scope>NUCLEOTIDE SEQUENCE [LARGE SCALE GENOMIC DNA]</scope>
    <source>
        <strain evidence="2">NBRC 108894</strain>
    </source>
</reference>